<evidence type="ECO:0000256" key="3">
    <source>
        <dbReference type="RuleBase" id="RU363013"/>
    </source>
</evidence>
<organism evidence="4 5">
    <name type="scientific">Pseudoramibacter porci</name>
    <dbReference type="NCBI Taxonomy" id="2606631"/>
    <lineage>
        <taxon>Bacteria</taxon>
        <taxon>Bacillati</taxon>
        <taxon>Bacillota</taxon>
        <taxon>Clostridia</taxon>
        <taxon>Eubacteriales</taxon>
        <taxon>Eubacteriaceae</taxon>
        <taxon>Pseudoramibacter</taxon>
    </lineage>
</organism>
<evidence type="ECO:0000256" key="2">
    <source>
        <dbReference type="ARBA" id="ARBA00023235"/>
    </source>
</evidence>
<dbReference type="Pfam" id="PF00121">
    <property type="entry name" value="TIM"/>
    <property type="match status" value="1"/>
</dbReference>
<sequence>MKNFLCGSGWKMYLTCDETVDRLKKLQDNLKDFKDFKVVVFPSFTALADANKNLSSNSCVHIGGQDMFWEKEGAYTGEISARMLLDVGCEYVEINHQERRRFLHETDEMANKKLKCALSTSLVPFLCVGEEKKEDAASVKNFLSHQIKNLLSGIEKKDAQRIVFAYEPMWAIGKYEATDPKYIQTTHKIIRDIIAELYDQTLADNAYIIYGGGVNHETFLDLVALPDVNGLFTTGCGIVPDVFADVILRSAEYLRNQE</sequence>
<comment type="pathway">
    <text evidence="3">Carbohydrate biosynthesis; gluconeogenesis.</text>
</comment>
<dbReference type="GO" id="GO:0004807">
    <property type="term" value="F:triose-phosphate isomerase activity"/>
    <property type="evidence" value="ECO:0007669"/>
    <property type="project" value="UniProtKB-EC"/>
</dbReference>
<dbReference type="GO" id="GO:0005829">
    <property type="term" value="C:cytosol"/>
    <property type="evidence" value="ECO:0007669"/>
    <property type="project" value="TreeGrafter"/>
</dbReference>
<name>A0A7X2T9H2_9FIRM</name>
<dbReference type="UniPathway" id="UPA00109">
    <property type="reaction ID" value="UER00189"/>
</dbReference>
<dbReference type="InterPro" id="IPR013785">
    <property type="entry name" value="Aldolase_TIM"/>
</dbReference>
<dbReference type="RefSeq" id="WP_154575796.1">
    <property type="nucleotide sequence ID" value="NZ_VUMO01000003.1"/>
</dbReference>
<dbReference type="EC" id="5.3.1.1" evidence="3"/>
<keyword evidence="5" id="KW-1185">Reference proteome</keyword>
<comment type="caution">
    <text evidence="4">The sequence shown here is derived from an EMBL/GenBank/DDBJ whole genome shotgun (WGS) entry which is preliminary data.</text>
</comment>
<dbReference type="GO" id="GO:0019563">
    <property type="term" value="P:glycerol catabolic process"/>
    <property type="evidence" value="ECO:0007669"/>
    <property type="project" value="TreeGrafter"/>
</dbReference>
<dbReference type="InterPro" id="IPR035990">
    <property type="entry name" value="TIM_sf"/>
</dbReference>
<dbReference type="Proteomes" id="UP000461754">
    <property type="component" value="Unassembled WGS sequence"/>
</dbReference>
<comment type="subunit">
    <text evidence="3">Homodimer.</text>
</comment>
<dbReference type="PANTHER" id="PTHR21139">
    <property type="entry name" value="TRIOSEPHOSPHATE ISOMERASE"/>
    <property type="match status" value="1"/>
</dbReference>
<keyword evidence="3" id="KW-0963">Cytoplasm</keyword>
<dbReference type="AlphaFoldDB" id="A0A7X2T9H2"/>
<dbReference type="SUPFAM" id="SSF51351">
    <property type="entry name" value="Triosephosphate isomerase (TIM)"/>
    <property type="match status" value="1"/>
</dbReference>
<reference evidence="4 5" key="1">
    <citation type="submission" date="2019-08" db="EMBL/GenBank/DDBJ databases">
        <title>In-depth cultivation of the pig gut microbiome towards novel bacterial diversity and tailored functional studies.</title>
        <authorList>
            <person name="Wylensek D."/>
            <person name="Hitch T.C.A."/>
            <person name="Clavel T."/>
        </authorList>
    </citation>
    <scope>NUCLEOTIDE SEQUENCE [LARGE SCALE GENOMIC DNA]</scope>
    <source>
        <strain evidence="4 5">RF-744-FAT-4</strain>
    </source>
</reference>
<evidence type="ECO:0000313" key="5">
    <source>
        <dbReference type="Proteomes" id="UP000461754"/>
    </source>
</evidence>
<dbReference type="EMBL" id="VUMO01000003">
    <property type="protein sequence ID" value="MSS19387.1"/>
    <property type="molecule type" value="Genomic_DNA"/>
</dbReference>
<dbReference type="GO" id="GO:0006096">
    <property type="term" value="P:glycolytic process"/>
    <property type="evidence" value="ECO:0007669"/>
    <property type="project" value="UniProtKB-UniPathway"/>
</dbReference>
<comment type="similarity">
    <text evidence="1 3">Belongs to the triosephosphate isomerase family.</text>
</comment>
<evidence type="ECO:0000313" key="4">
    <source>
        <dbReference type="EMBL" id="MSS19387.1"/>
    </source>
</evidence>
<comment type="catalytic activity">
    <reaction evidence="3">
        <text>D-glyceraldehyde 3-phosphate = dihydroxyacetone phosphate</text>
        <dbReference type="Rhea" id="RHEA:18585"/>
        <dbReference type="ChEBI" id="CHEBI:57642"/>
        <dbReference type="ChEBI" id="CHEBI:59776"/>
        <dbReference type="EC" id="5.3.1.1"/>
    </reaction>
</comment>
<dbReference type="Gene3D" id="3.20.20.70">
    <property type="entry name" value="Aldolase class I"/>
    <property type="match status" value="1"/>
</dbReference>
<keyword evidence="3" id="KW-0324">Glycolysis</keyword>
<dbReference type="PROSITE" id="PS51440">
    <property type="entry name" value="TIM_2"/>
    <property type="match status" value="1"/>
</dbReference>
<gene>
    <name evidence="4" type="ORF">FYJ52_03030</name>
</gene>
<dbReference type="InterPro" id="IPR000652">
    <property type="entry name" value="Triosephosphate_isomerase"/>
</dbReference>
<accession>A0A7X2T9H2</accession>
<keyword evidence="3" id="KW-0312">Gluconeogenesis</keyword>
<dbReference type="CDD" id="cd00311">
    <property type="entry name" value="TIM"/>
    <property type="match status" value="1"/>
</dbReference>
<proteinExistence type="inferred from homology"/>
<protein>
    <recommendedName>
        <fullName evidence="3">Triosephosphate isomerase</fullName>
        <ecNumber evidence="3">5.3.1.1</ecNumber>
    </recommendedName>
</protein>
<comment type="subcellular location">
    <subcellularLocation>
        <location evidence="3">Cytoplasm</location>
    </subcellularLocation>
</comment>
<keyword evidence="2 3" id="KW-0413">Isomerase</keyword>
<comment type="pathway">
    <text evidence="3">Carbohydrate degradation; glycolysis; D-glyceraldehyde 3-phosphate from glycerone phosphate: step 1/1.</text>
</comment>
<dbReference type="UniPathway" id="UPA00138"/>
<evidence type="ECO:0000256" key="1">
    <source>
        <dbReference type="ARBA" id="ARBA00007422"/>
    </source>
</evidence>
<dbReference type="GO" id="GO:0046166">
    <property type="term" value="P:glyceraldehyde-3-phosphate biosynthetic process"/>
    <property type="evidence" value="ECO:0007669"/>
    <property type="project" value="TreeGrafter"/>
</dbReference>
<dbReference type="GO" id="GO:0006094">
    <property type="term" value="P:gluconeogenesis"/>
    <property type="evidence" value="ECO:0007669"/>
    <property type="project" value="UniProtKB-UniPathway"/>
</dbReference>
<dbReference type="PANTHER" id="PTHR21139:SF42">
    <property type="entry name" value="TRIOSEPHOSPHATE ISOMERASE"/>
    <property type="match status" value="1"/>
</dbReference>